<feature type="region of interest" description="Disordered" evidence="6">
    <location>
        <begin position="56"/>
        <end position="76"/>
    </location>
</feature>
<keyword evidence="5" id="KW-0408">Iron</keyword>
<evidence type="ECO:0000256" key="2">
    <source>
        <dbReference type="ARBA" id="ARBA00022723"/>
    </source>
</evidence>
<proteinExistence type="inferred from homology"/>
<keyword evidence="4" id="KW-0560">Oxidoreductase</keyword>
<protein>
    <recommendedName>
        <fullName evidence="7">Fe2OG dioxygenase domain-containing protein</fullName>
    </recommendedName>
</protein>
<dbReference type="EMBL" id="OZ021738">
    <property type="protein sequence ID" value="CAK9319822.1"/>
    <property type="molecule type" value="Genomic_DNA"/>
</dbReference>
<accession>A0ABP0YMS5</accession>
<dbReference type="InterPro" id="IPR027450">
    <property type="entry name" value="AlkB-like"/>
</dbReference>
<evidence type="ECO:0000256" key="1">
    <source>
        <dbReference type="ARBA" id="ARBA00007879"/>
    </source>
</evidence>
<evidence type="ECO:0000256" key="4">
    <source>
        <dbReference type="ARBA" id="ARBA00023002"/>
    </source>
</evidence>
<dbReference type="InterPro" id="IPR037151">
    <property type="entry name" value="AlkB-like_sf"/>
</dbReference>
<dbReference type="PROSITE" id="PS51471">
    <property type="entry name" value="FE2OG_OXY"/>
    <property type="match status" value="1"/>
</dbReference>
<evidence type="ECO:0000256" key="5">
    <source>
        <dbReference type="ARBA" id="ARBA00023004"/>
    </source>
</evidence>
<dbReference type="PANTHER" id="PTHR16557">
    <property type="entry name" value="ALKYLATED DNA REPAIR PROTEIN ALKB-RELATED"/>
    <property type="match status" value="1"/>
</dbReference>
<dbReference type="Pfam" id="PF13532">
    <property type="entry name" value="2OG-FeII_Oxy_2"/>
    <property type="match status" value="1"/>
</dbReference>
<organism evidence="8 9">
    <name type="scientific">Citrullus colocynthis</name>
    <name type="common">colocynth</name>
    <dbReference type="NCBI Taxonomy" id="252529"/>
    <lineage>
        <taxon>Eukaryota</taxon>
        <taxon>Viridiplantae</taxon>
        <taxon>Streptophyta</taxon>
        <taxon>Embryophyta</taxon>
        <taxon>Tracheophyta</taxon>
        <taxon>Spermatophyta</taxon>
        <taxon>Magnoliopsida</taxon>
        <taxon>eudicotyledons</taxon>
        <taxon>Gunneridae</taxon>
        <taxon>Pentapetalae</taxon>
        <taxon>rosids</taxon>
        <taxon>fabids</taxon>
        <taxon>Cucurbitales</taxon>
        <taxon>Cucurbitaceae</taxon>
        <taxon>Benincaseae</taxon>
        <taxon>Citrullus</taxon>
    </lineage>
</organism>
<comment type="similarity">
    <text evidence="1">Belongs to the alkB family.</text>
</comment>
<keyword evidence="9" id="KW-1185">Reference proteome</keyword>
<dbReference type="InterPro" id="IPR004574">
    <property type="entry name" value="Alkb"/>
</dbReference>
<dbReference type="Proteomes" id="UP001642487">
    <property type="component" value="Chromosome 4"/>
</dbReference>
<evidence type="ECO:0000313" key="8">
    <source>
        <dbReference type="EMBL" id="CAK9319822.1"/>
    </source>
</evidence>
<sequence>MLFVRTLPLSPSPWSNQLRRLFFPASRFPGERGFRLLQFQRMDSFASTANSHALPDTSCSGSSCGGDKEHSHNRDHNSDVIFVGSLPVYLNPKERELKSLSPPSVNKCDDFELGRNKKGIPANEPKSYQYNEFLPVSRQHTKRSRIDLGFKGGLKSNVRSFQMERFECLNDESSLPNHFGKKIETFYFSKHQSVDIGSKESVVRDKSLPTEPFNICFRGGGNVKSGSSWQVKGRDTVKENDCFVETTNYRMLRPGMVLLKHYMTQHEQINIVKTCQKLGLGPGGFYQPGYKDGAKLRLHMMCLGLDWDPQTRKYENKRAIDGNKPPNIPPQFACLVKAALKDAHAFIKNKCNTSNVEDILPSMSPDICVVNFYTTSGRLGLHQDCDESKESLVSGLPVVSFSVGNAAEFLYGDKRDLDKAEKVVLESGDVLIFGGDSRHIFHGVSSIIPKSTPKVLLGHTGLRPGRLNLTFRKY</sequence>
<feature type="compositionally biased region" description="Basic and acidic residues" evidence="6">
    <location>
        <begin position="66"/>
        <end position="76"/>
    </location>
</feature>
<evidence type="ECO:0000256" key="3">
    <source>
        <dbReference type="ARBA" id="ARBA00022964"/>
    </source>
</evidence>
<evidence type="ECO:0000259" key="7">
    <source>
        <dbReference type="PROSITE" id="PS51471"/>
    </source>
</evidence>
<gene>
    <name evidence="8" type="ORF">CITCOLO1_LOCUS11840</name>
</gene>
<dbReference type="Gene3D" id="2.60.120.590">
    <property type="entry name" value="Alpha-ketoglutarate-dependent dioxygenase AlkB-like"/>
    <property type="match status" value="1"/>
</dbReference>
<reference evidence="8 9" key="1">
    <citation type="submission" date="2024-03" db="EMBL/GenBank/DDBJ databases">
        <authorList>
            <person name="Gkanogiannis A."/>
            <person name="Becerra Lopez-Lavalle L."/>
        </authorList>
    </citation>
    <scope>NUCLEOTIDE SEQUENCE [LARGE SCALE GENOMIC DNA]</scope>
</reference>
<keyword evidence="2" id="KW-0479">Metal-binding</keyword>
<dbReference type="PANTHER" id="PTHR16557:SF10">
    <property type="entry name" value="2-OXOGLUTARATE-DEPENDENT DIOXYGENASE FAMILY PROTEIN"/>
    <property type="match status" value="1"/>
</dbReference>
<feature type="domain" description="Fe2OG dioxygenase" evidence="7">
    <location>
        <begin position="364"/>
        <end position="474"/>
    </location>
</feature>
<keyword evidence="3" id="KW-0223">Dioxygenase</keyword>
<dbReference type="SUPFAM" id="SSF51197">
    <property type="entry name" value="Clavaminate synthase-like"/>
    <property type="match status" value="1"/>
</dbReference>
<evidence type="ECO:0000256" key="6">
    <source>
        <dbReference type="SAM" id="MobiDB-lite"/>
    </source>
</evidence>
<dbReference type="InterPro" id="IPR005123">
    <property type="entry name" value="Oxoglu/Fe-dep_dioxygenase_dom"/>
</dbReference>
<evidence type="ECO:0000313" key="9">
    <source>
        <dbReference type="Proteomes" id="UP001642487"/>
    </source>
</evidence>
<name>A0ABP0YMS5_9ROSI</name>